<name>A0ACB8YWU8_CICIN</name>
<proteinExistence type="predicted"/>
<organism evidence="1 2">
    <name type="scientific">Cichorium intybus</name>
    <name type="common">Chicory</name>
    <dbReference type="NCBI Taxonomy" id="13427"/>
    <lineage>
        <taxon>Eukaryota</taxon>
        <taxon>Viridiplantae</taxon>
        <taxon>Streptophyta</taxon>
        <taxon>Embryophyta</taxon>
        <taxon>Tracheophyta</taxon>
        <taxon>Spermatophyta</taxon>
        <taxon>Magnoliopsida</taxon>
        <taxon>eudicotyledons</taxon>
        <taxon>Gunneridae</taxon>
        <taxon>Pentapetalae</taxon>
        <taxon>asterids</taxon>
        <taxon>campanulids</taxon>
        <taxon>Asterales</taxon>
        <taxon>Asteraceae</taxon>
        <taxon>Cichorioideae</taxon>
        <taxon>Cichorieae</taxon>
        <taxon>Cichoriinae</taxon>
        <taxon>Cichorium</taxon>
    </lineage>
</organism>
<dbReference type="Proteomes" id="UP001055811">
    <property type="component" value="Linkage Group LG09"/>
</dbReference>
<dbReference type="EMBL" id="CM042017">
    <property type="protein sequence ID" value="KAI3689916.1"/>
    <property type="molecule type" value="Genomic_DNA"/>
</dbReference>
<sequence>MVTIFFVSQHSTLIPLSHTLISAAGNHSPPKMGRTPCCSKVGLHRGAWSSDEDKLLIDHIQTHGEGQWRALPSKAGMIISLIDVDWLLRCGKSCRLRWMNYLRPGIKRGNFTSDENDVISRLHSLHGNRWSLIATELPGRTDNEIKNHWNAHLRKALENAGDHHPQVMKTNKKVKKKRKSVNQNEEKSKKVKLDQSPPSSSSSSSSVSLSKNENSDCGMVSGASSSCIMDLGDVDFDFSWSNWTPLLEVEGTSTMDCKQDEDFLMDGCDLLMSKDDERLMVEKLYHEYLNLLNHEDEEVIAN</sequence>
<evidence type="ECO:0000313" key="2">
    <source>
        <dbReference type="Proteomes" id="UP001055811"/>
    </source>
</evidence>
<keyword evidence="2" id="KW-1185">Reference proteome</keyword>
<protein>
    <submittedName>
        <fullName evidence="1">Uncharacterized protein</fullName>
    </submittedName>
</protein>
<reference evidence="2" key="1">
    <citation type="journal article" date="2022" name="Mol. Ecol. Resour.">
        <title>The genomes of chicory, endive, great burdock and yacon provide insights into Asteraceae palaeo-polyploidization history and plant inulin production.</title>
        <authorList>
            <person name="Fan W."/>
            <person name="Wang S."/>
            <person name="Wang H."/>
            <person name="Wang A."/>
            <person name="Jiang F."/>
            <person name="Liu H."/>
            <person name="Zhao H."/>
            <person name="Xu D."/>
            <person name="Zhang Y."/>
        </authorList>
    </citation>
    <scope>NUCLEOTIDE SEQUENCE [LARGE SCALE GENOMIC DNA]</scope>
    <source>
        <strain evidence="2">cv. Punajuju</strain>
    </source>
</reference>
<comment type="caution">
    <text evidence="1">The sequence shown here is derived from an EMBL/GenBank/DDBJ whole genome shotgun (WGS) entry which is preliminary data.</text>
</comment>
<reference evidence="1 2" key="2">
    <citation type="journal article" date="2022" name="Mol. Ecol. Resour.">
        <title>The genomes of chicory, endive, great burdock and yacon provide insights into Asteraceae paleo-polyploidization history and plant inulin production.</title>
        <authorList>
            <person name="Fan W."/>
            <person name="Wang S."/>
            <person name="Wang H."/>
            <person name="Wang A."/>
            <person name="Jiang F."/>
            <person name="Liu H."/>
            <person name="Zhao H."/>
            <person name="Xu D."/>
            <person name="Zhang Y."/>
        </authorList>
    </citation>
    <scope>NUCLEOTIDE SEQUENCE [LARGE SCALE GENOMIC DNA]</scope>
    <source>
        <strain evidence="2">cv. Punajuju</strain>
        <tissue evidence="1">Leaves</tissue>
    </source>
</reference>
<accession>A0ACB8YWU8</accession>
<evidence type="ECO:0000313" key="1">
    <source>
        <dbReference type="EMBL" id="KAI3689916.1"/>
    </source>
</evidence>
<gene>
    <name evidence="1" type="ORF">L2E82_47886</name>
</gene>